<dbReference type="Gene3D" id="3.30.830.10">
    <property type="entry name" value="Metalloenzyme, LuxS/M16 peptidase-like"/>
    <property type="match status" value="4"/>
</dbReference>
<dbReference type="Pfam" id="PF08367">
    <property type="entry name" value="M16C_assoc"/>
    <property type="match status" value="1"/>
</dbReference>
<gene>
    <name evidence="2" type="ORF">CRH10_11725</name>
</gene>
<dbReference type="GO" id="GO:0004222">
    <property type="term" value="F:metalloendopeptidase activity"/>
    <property type="evidence" value="ECO:0007669"/>
    <property type="project" value="TreeGrafter"/>
</dbReference>
<dbReference type="InterPro" id="IPR007863">
    <property type="entry name" value="Peptidase_M16_C"/>
</dbReference>
<reference evidence="2 3" key="1">
    <citation type="submission" date="2017-10" db="EMBL/GenBank/DDBJ databases">
        <title>Complete Genome Sequence of Faecalibacterium prausnitzii isolated from the gut of healthy adult Indian.</title>
        <authorList>
            <person name="Bag S."/>
            <person name="Ghosh T.S."/>
            <person name="Das B."/>
        </authorList>
    </citation>
    <scope>NUCLEOTIDE SEQUENCE [LARGE SCALE GENOMIC DNA]</scope>
    <source>
        <strain evidence="2 3">Indica</strain>
    </source>
</reference>
<name>A0A291TCX4_9FIRM</name>
<dbReference type="Pfam" id="PF00675">
    <property type="entry name" value="Peptidase_M16"/>
    <property type="match status" value="1"/>
</dbReference>
<dbReference type="PANTHER" id="PTHR43016">
    <property type="entry name" value="PRESEQUENCE PROTEASE"/>
    <property type="match status" value="1"/>
</dbReference>
<organism evidence="2 3">
    <name type="scientific">Faecalibacterium prausnitzii</name>
    <dbReference type="NCBI Taxonomy" id="853"/>
    <lineage>
        <taxon>Bacteria</taxon>
        <taxon>Bacillati</taxon>
        <taxon>Bacillota</taxon>
        <taxon>Clostridia</taxon>
        <taxon>Eubacteriales</taxon>
        <taxon>Oscillospiraceae</taxon>
        <taxon>Faecalibacterium</taxon>
    </lineage>
</organism>
<sequence length="924" mass="102086">MTQRRNNMNYPGYTLVRREDCPEQHGVLTVLNHDVSGATVLLVENEDTNKAFGIGFGTFPSDDTGVFHILEHSVLAGSEKYPVTSPFLQLLKSSMASFLNAMTFPDKTVYPFATPNETDFRNLMDVYLNAVFCPLAMVDKAVFEQEGWHRDADGTVSGVVYNEMQGALASPDAQLQNALERAMFPDTAYGFVSGGDPASIPALTYEKYRRVYRRHYSADNCCITLYGKMDMAEKLAFLDEHYLSRMPKGTSRPRLTVQDQQNGVRVHIPYYTENPEPDQVQCALAWYTGAFADRERQLGVEILLDALLGTNQSPLKAALLEQKLGADIDIGFDDSTLQPTLELVLRGATAETAPEFAAGVKRAVTDLLAGGIPEELLLASLNAMEFASLERPGSLPDGVLDAIYAATGWLHTGDPALLLHTDKLFASLREKLSTGWFNDLLKDLLLAEPVQVIQTPALPKKDEEDAAPARNDGKLVLDHPLTVADLGDGDRSAAGTVEPLAGAELLHHPSKGSLYLNFYYDLGECTPEEVQYLDLLTDILDELDTPEHTARELQTQRATWLGNSMACISFWTGRQEGSPCHAKLTWNMSLLERNLDKAIALGSEYLYKTCLTGPKAEEAFARVLSQQKLNMEQQFIRQGNQYAAVRAAAHYSVEYALSERCSGVTGYHFLCGLLEQADWAAMGKKLEAVREKVLNHAALTVSLHGSEEALAKLRALLPGSAFAAQGRTVAKPYTEVLTAPVNEAFIIDGGVNYDILTWPMERQADRRVLARIMSYEYLWHNIREVGGAYGTGMLTRAQTEGLYTYRDPHLTESYETFAKAPEVLASREYTEKDLTEFIVGAVSEMDSPKKPNAEAKELDRRYFCGITDAMLAADRKAMCSVTAETIRAQAADLADRMENATRVAFGSKDAVEAGKQLFDRIETL</sequence>
<dbReference type="InterPro" id="IPR013578">
    <property type="entry name" value="Peptidase_M16C_assoc"/>
</dbReference>
<evidence type="ECO:0000259" key="1">
    <source>
        <dbReference type="SMART" id="SM01264"/>
    </source>
</evidence>
<dbReference type="GO" id="GO:0016485">
    <property type="term" value="P:protein processing"/>
    <property type="evidence" value="ECO:0007669"/>
    <property type="project" value="TreeGrafter"/>
</dbReference>
<dbReference type="InterPro" id="IPR011765">
    <property type="entry name" value="Pept_M16_N"/>
</dbReference>
<dbReference type="Pfam" id="PF05193">
    <property type="entry name" value="Peptidase_M16_C"/>
    <property type="match status" value="1"/>
</dbReference>
<dbReference type="Proteomes" id="UP000223709">
    <property type="component" value="Chromosome"/>
</dbReference>
<accession>A0A291TCX4</accession>
<dbReference type="InterPro" id="IPR011249">
    <property type="entry name" value="Metalloenz_LuxS/M16"/>
</dbReference>
<feature type="domain" description="Peptidase M16C associated" evidence="1">
    <location>
        <begin position="411"/>
        <end position="673"/>
    </location>
</feature>
<dbReference type="SMART" id="SM01264">
    <property type="entry name" value="M16C_associated"/>
    <property type="match status" value="1"/>
</dbReference>
<protein>
    <submittedName>
        <fullName evidence="2">Peptidase M16</fullName>
    </submittedName>
</protein>
<dbReference type="GO" id="GO:0046872">
    <property type="term" value="F:metal ion binding"/>
    <property type="evidence" value="ECO:0007669"/>
    <property type="project" value="InterPro"/>
</dbReference>
<dbReference type="SUPFAM" id="SSF63411">
    <property type="entry name" value="LuxS/MPP-like metallohydrolase"/>
    <property type="match status" value="4"/>
</dbReference>
<evidence type="ECO:0000313" key="2">
    <source>
        <dbReference type="EMBL" id="ATL90910.1"/>
    </source>
</evidence>
<evidence type="ECO:0000313" key="3">
    <source>
        <dbReference type="Proteomes" id="UP000223709"/>
    </source>
</evidence>
<dbReference type="AlphaFoldDB" id="A0A291TCX4"/>
<dbReference type="InterPro" id="IPR055130">
    <property type="entry name" value="PreP_C"/>
</dbReference>
<dbReference type="PANTHER" id="PTHR43016:SF13">
    <property type="entry name" value="PRESEQUENCE PROTEASE, MITOCHONDRIAL"/>
    <property type="match status" value="1"/>
</dbReference>
<dbReference type="EMBL" id="CP023819">
    <property type="protein sequence ID" value="ATL90910.1"/>
    <property type="molecule type" value="Genomic_DNA"/>
</dbReference>
<dbReference type="Pfam" id="PF22516">
    <property type="entry name" value="PreP_C"/>
    <property type="match status" value="1"/>
</dbReference>
<proteinExistence type="predicted"/>